<evidence type="ECO:0000259" key="13">
    <source>
        <dbReference type="PROSITE" id="PS50109"/>
    </source>
</evidence>
<dbReference type="CDD" id="cd00075">
    <property type="entry name" value="HATPase"/>
    <property type="match status" value="1"/>
</dbReference>
<dbReference type="SMART" id="SM00387">
    <property type="entry name" value="HATPase_c"/>
    <property type="match status" value="1"/>
</dbReference>
<dbReference type="GO" id="GO:0009584">
    <property type="term" value="P:detection of visible light"/>
    <property type="evidence" value="ECO:0007669"/>
    <property type="project" value="InterPro"/>
</dbReference>
<dbReference type="InterPro" id="IPR003018">
    <property type="entry name" value="GAF"/>
</dbReference>
<dbReference type="Gene3D" id="1.10.287.130">
    <property type="match status" value="1"/>
</dbReference>
<reference evidence="14 15" key="1">
    <citation type="submission" date="2016-03" db="EMBL/GenBank/DDBJ databases">
        <title>Genome sequence of Pontibacter sp. nov., of the family cytophagaceae, isolated from marine sediment of the Yellow Sea, China.</title>
        <authorList>
            <person name="Zhang G."/>
            <person name="Zhang R."/>
        </authorList>
    </citation>
    <scope>NUCLEOTIDE SEQUENCE [LARGE SCALE GENOMIC DNA]</scope>
    <source>
        <strain evidence="14 15">S10-8</strain>
    </source>
</reference>
<evidence type="ECO:0000256" key="4">
    <source>
        <dbReference type="ARBA" id="ARBA00022543"/>
    </source>
</evidence>
<dbReference type="PANTHER" id="PTHR43304:SF1">
    <property type="entry name" value="PAC DOMAIN-CONTAINING PROTEIN"/>
    <property type="match status" value="1"/>
</dbReference>
<dbReference type="InterPro" id="IPR036890">
    <property type="entry name" value="HATPase_C_sf"/>
</dbReference>
<feature type="domain" description="Histidine kinase" evidence="13">
    <location>
        <begin position="535"/>
        <end position="745"/>
    </location>
</feature>
<evidence type="ECO:0000256" key="11">
    <source>
        <dbReference type="SAM" id="Coils"/>
    </source>
</evidence>
<evidence type="ECO:0000259" key="12">
    <source>
        <dbReference type="PROSITE" id="PS50046"/>
    </source>
</evidence>
<keyword evidence="15" id="KW-1185">Reference proteome</keyword>
<dbReference type="Gene3D" id="3.30.450.40">
    <property type="match status" value="1"/>
</dbReference>
<keyword evidence="5" id="KW-0597">Phosphoprotein</keyword>
<dbReference type="PANTHER" id="PTHR43304">
    <property type="entry name" value="PHYTOCHROME-LIKE PROTEIN CPH1"/>
    <property type="match status" value="1"/>
</dbReference>
<dbReference type="InterPro" id="IPR016132">
    <property type="entry name" value="Phyto_chromo_attachment"/>
</dbReference>
<dbReference type="Gene3D" id="3.30.450.270">
    <property type="match status" value="1"/>
</dbReference>
<dbReference type="AlphaFoldDB" id="A0A1Q5PGC4"/>
<keyword evidence="4" id="KW-0600">Photoreceptor protein</keyword>
<dbReference type="Gene3D" id="3.30.565.10">
    <property type="entry name" value="Histidine kinase-like ATPase, C-terminal domain"/>
    <property type="match status" value="1"/>
</dbReference>
<dbReference type="GO" id="GO:0000155">
    <property type="term" value="F:phosphorelay sensor kinase activity"/>
    <property type="evidence" value="ECO:0007669"/>
    <property type="project" value="InterPro"/>
</dbReference>
<proteinExistence type="inferred from homology"/>
<dbReference type="RefSeq" id="WP_073850701.1">
    <property type="nucleotide sequence ID" value="NZ_LVWA01000003.1"/>
</dbReference>
<dbReference type="InterPro" id="IPR001294">
    <property type="entry name" value="Phytochrome"/>
</dbReference>
<dbReference type="InterPro" id="IPR003594">
    <property type="entry name" value="HATPase_dom"/>
</dbReference>
<comment type="catalytic activity">
    <reaction evidence="1">
        <text>ATP + protein L-histidine = ADP + protein N-phospho-L-histidine.</text>
        <dbReference type="EC" id="2.7.13.3"/>
    </reaction>
</comment>
<sequence>MQNYQNYKVDLSNCDKEPIHIIGRIQPHGFLLILNKSTLEVEQVSENLGQFLQAEPAILSGKQLDTIISAEEYATLEKQLRQYEGPRIKPRLVQLQGHLYFAFLHESRGSLVLECEPYAQPAAGQELLEQNGAYTNFLEKLDQEGTLEGQARLTAAFVQQAIAYDHVMLYRFDEDWHGEVIAEKVVSGQHSYLHHHFPASDIPAQARALLLQKPVRQIADVSAKAVNIKPYFNPATGEPSNIILSELRNPSEIHLEYLQNMGVQATLSVSIVVNGKLWGIIACQHKAPQFVNYWQRQLCLNVAQAFANGVLAHQEQHDQRQLEELRRQEEQLMRRLMQSSNLEEELQAQKPAILALTEASGLALLLGGKCYTHGLTPGEDDLKALADWLSREAAGSTFHTRNLSREYPAAAAISGPASGLLALEISRLNKEYLLYFKPEISEKRIWAGKPDKETEEKSRRIHPRKSFARWVQVIRGKSLPWGLNEVEMAQTLVKDLISVVLRNQKEHLETLNKQLVQSSGVVASKNRRLEDFAQIIAHNLRSPLGNMKGLLNHYQAQPTEETAGQVMHMMDKMVQNMASTLDDLNMILESELGQKLEQQTVYLPEIIERELENLQAIILETDAEVELDLKVHQVKAPKVYLESMAHNLISNALKYRSSERRPHIRIRSWQEEGQMCLSVKDNGLGLNLQRYGHKIFTLYNTFHKHKDAKGLGLYLTKIQAEALGGGISVESTPGEGATFQVCLKV</sequence>
<dbReference type="InterPro" id="IPR013654">
    <property type="entry name" value="PAS_2"/>
</dbReference>
<feature type="domain" description="Phytochrome chromophore attachment site" evidence="12">
    <location>
        <begin position="146"/>
        <end position="328"/>
    </location>
</feature>
<dbReference type="InterPro" id="IPR005467">
    <property type="entry name" value="His_kinase_dom"/>
</dbReference>
<dbReference type="Pfam" id="PF01590">
    <property type="entry name" value="GAF"/>
    <property type="match status" value="1"/>
</dbReference>
<dbReference type="STRING" id="1797110.A3841_09465"/>
<evidence type="ECO:0000256" key="5">
    <source>
        <dbReference type="ARBA" id="ARBA00022553"/>
    </source>
</evidence>
<feature type="coiled-coil region" evidence="11">
    <location>
        <begin position="315"/>
        <end position="349"/>
    </location>
</feature>
<keyword evidence="11" id="KW-0175">Coiled coil</keyword>
<dbReference type="SUPFAM" id="SSF47384">
    <property type="entry name" value="Homodimeric domain of signal transducing histidine kinase"/>
    <property type="match status" value="1"/>
</dbReference>
<dbReference type="EC" id="2.7.13.3" evidence="3"/>
<dbReference type="SMART" id="SM00065">
    <property type="entry name" value="GAF"/>
    <property type="match status" value="1"/>
</dbReference>
<evidence type="ECO:0000313" key="15">
    <source>
        <dbReference type="Proteomes" id="UP000186551"/>
    </source>
</evidence>
<keyword evidence="10" id="KW-0675">Receptor</keyword>
<gene>
    <name evidence="14" type="ORF">A3841_09465</name>
</gene>
<keyword evidence="8" id="KW-0418">Kinase</keyword>
<dbReference type="InterPro" id="IPR013515">
    <property type="entry name" value="Phytochrome_cen-reg"/>
</dbReference>
<evidence type="ECO:0000256" key="8">
    <source>
        <dbReference type="ARBA" id="ARBA00022777"/>
    </source>
</evidence>
<evidence type="ECO:0000256" key="6">
    <source>
        <dbReference type="ARBA" id="ARBA00022606"/>
    </source>
</evidence>
<dbReference type="InterPro" id="IPR035965">
    <property type="entry name" value="PAS-like_dom_sf"/>
</dbReference>
<keyword evidence="7" id="KW-0808">Transferase</keyword>
<keyword evidence="9" id="KW-0157">Chromophore</keyword>
<dbReference type="Proteomes" id="UP000186551">
    <property type="component" value="Unassembled WGS sequence"/>
</dbReference>
<evidence type="ECO:0000256" key="1">
    <source>
        <dbReference type="ARBA" id="ARBA00000085"/>
    </source>
</evidence>
<dbReference type="InterPro" id="IPR043150">
    <property type="entry name" value="Phytochrome_PHY_sf"/>
</dbReference>
<dbReference type="Gene3D" id="3.30.450.20">
    <property type="entry name" value="PAS domain"/>
    <property type="match status" value="1"/>
</dbReference>
<dbReference type="PROSITE" id="PS50046">
    <property type="entry name" value="PHYTOCHROME_2"/>
    <property type="match status" value="1"/>
</dbReference>
<comment type="similarity">
    <text evidence="2">In the N-terminal section; belongs to the phytochrome family.</text>
</comment>
<dbReference type="GO" id="GO:0006355">
    <property type="term" value="P:regulation of DNA-templated transcription"/>
    <property type="evidence" value="ECO:0007669"/>
    <property type="project" value="InterPro"/>
</dbReference>
<dbReference type="Pfam" id="PF00360">
    <property type="entry name" value="PHY"/>
    <property type="match status" value="1"/>
</dbReference>
<evidence type="ECO:0000256" key="7">
    <source>
        <dbReference type="ARBA" id="ARBA00022679"/>
    </source>
</evidence>
<organism evidence="14 15">
    <name type="scientific">Pontibacter flavimaris</name>
    <dbReference type="NCBI Taxonomy" id="1797110"/>
    <lineage>
        <taxon>Bacteria</taxon>
        <taxon>Pseudomonadati</taxon>
        <taxon>Bacteroidota</taxon>
        <taxon>Cytophagia</taxon>
        <taxon>Cytophagales</taxon>
        <taxon>Hymenobacteraceae</taxon>
        <taxon>Pontibacter</taxon>
    </lineage>
</organism>
<name>A0A1Q5PGC4_9BACT</name>
<comment type="caution">
    <text evidence="14">The sequence shown here is derived from an EMBL/GenBank/DDBJ whole genome shotgun (WGS) entry which is preliminary data.</text>
</comment>
<dbReference type="SUPFAM" id="SSF55874">
    <property type="entry name" value="ATPase domain of HSP90 chaperone/DNA topoisomerase II/histidine kinase"/>
    <property type="match status" value="1"/>
</dbReference>
<protein>
    <recommendedName>
        <fullName evidence="3">histidine kinase</fullName>
        <ecNumber evidence="3">2.7.13.3</ecNumber>
    </recommendedName>
</protein>
<evidence type="ECO:0000256" key="9">
    <source>
        <dbReference type="ARBA" id="ARBA00022991"/>
    </source>
</evidence>
<accession>A0A1Q5PGC4</accession>
<keyword evidence="6" id="KW-0716">Sensory transduction</keyword>
<dbReference type="GO" id="GO:0009881">
    <property type="term" value="F:photoreceptor activity"/>
    <property type="evidence" value="ECO:0007669"/>
    <property type="project" value="UniProtKB-KW"/>
</dbReference>
<dbReference type="Pfam" id="PF02518">
    <property type="entry name" value="HATPase_c"/>
    <property type="match status" value="1"/>
</dbReference>
<evidence type="ECO:0000313" key="14">
    <source>
        <dbReference type="EMBL" id="OKL41289.1"/>
    </source>
</evidence>
<evidence type="ECO:0000256" key="2">
    <source>
        <dbReference type="ARBA" id="ARBA00006402"/>
    </source>
</evidence>
<dbReference type="InterPro" id="IPR052162">
    <property type="entry name" value="Sensor_kinase/Photoreceptor"/>
</dbReference>
<dbReference type="Pfam" id="PF08446">
    <property type="entry name" value="PAS_2"/>
    <property type="match status" value="1"/>
</dbReference>
<dbReference type="InterPro" id="IPR029016">
    <property type="entry name" value="GAF-like_dom_sf"/>
</dbReference>
<dbReference type="OrthoDB" id="9766459at2"/>
<dbReference type="PRINTS" id="PR01033">
    <property type="entry name" value="PHYTOCHROME"/>
</dbReference>
<dbReference type="EMBL" id="LVWA01000003">
    <property type="protein sequence ID" value="OKL41289.1"/>
    <property type="molecule type" value="Genomic_DNA"/>
</dbReference>
<evidence type="ECO:0000256" key="3">
    <source>
        <dbReference type="ARBA" id="ARBA00012438"/>
    </source>
</evidence>
<evidence type="ECO:0000256" key="10">
    <source>
        <dbReference type="ARBA" id="ARBA00023170"/>
    </source>
</evidence>
<dbReference type="SUPFAM" id="SSF55781">
    <property type="entry name" value="GAF domain-like"/>
    <property type="match status" value="2"/>
</dbReference>
<dbReference type="SUPFAM" id="SSF55785">
    <property type="entry name" value="PYP-like sensor domain (PAS domain)"/>
    <property type="match status" value="1"/>
</dbReference>
<dbReference type="InterPro" id="IPR036097">
    <property type="entry name" value="HisK_dim/P_sf"/>
</dbReference>
<dbReference type="PROSITE" id="PS50109">
    <property type="entry name" value="HIS_KIN"/>
    <property type="match status" value="1"/>
</dbReference>